<feature type="chain" id="PRO_5020831687" evidence="4">
    <location>
        <begin position="32"/>
        <end position="222"/>
    </location>
</feature>
<dbReference type="RefSeq" id="WP_136820225.1">
    <property type="nucleotide sequence ID" value="NZ_BMJX01000002.1"/>
</dbReference>
<dbReference type="Gene3D" id="1.25.40.10">
    <property type="entry name" value="Tetratricopeptide repeat domain"/>
    <property type="match status" value="2"/>
</dbReference>
<dbReference type="PANTHER" id="PTHR44858:SF1">
    <property type="entry name" value="UDP-N-ACETYLGLUCOSAMINE--PEPTIDE N-ACETYLGLUCOSAMINYLTRANSFERASE SPINDLY-RELATED"/>
    <property type="match status" value="1"/>
</dbReference>
<keyword evidence="4" id="KW-0732">Signal</keyword>
<dbReference type="PANTHER" id="PTHR44858">
    <property type="entry name" value="TETRATRICOPEPTIDE REPEAT PROTEIN 6"/>
    <property type="match status" value="1"/>
</dbReference>
<accession>A0A4U0H5J4</accession>
<dbReference type="InterPro" id="IPR050498">
    <property type="entry name" value="Ycf3"/>
</dbReference>
<evidence type="ECO:0000313" key="5">
    <source>
        <dbReference type="EMBL" id="TJY66876.1"/>
    </source>
</evidence>
<dbReference type="SUPFAM" id="SSF48452">
    <property type="entry name" value="TPR-like"/>
    <property type="match status" value="1"/>
</dbReference>
<evidence type="ECO:0000256" key="2">
    <source>
        <dbReference type="ARBA" id="ARBA00022803"/>
    </source>
</evidence>
<dbReference type="AlphaFoldDB" id="A0A4U0H5J4"/>
<keyword evidence="2 3" id="KW-0802">TPR repeat</keyword>
<keyword evidence="6" id="KW-1185">Reference proteome</keyword>
<sequence length="222" mass="24319">MNLKFVGTHLRTLKLGIATLALAITTISAHAQQEEHSNPNVRLGQKALLDGDFRSAASHLEKALPAESKDPNVLYLLGYSQFHNGDYVKAASSFSKVIALDSKNANAYYYKAKANNNLAIAKESKLSLAQKGQLLTSSIDDYTKAIAVNVNDAKLYQNRAIAYRDLGILKGTSGAANYDKVAATDAYNKAIVDYEKVLTYDAARKDIQTEVKKAKVYRDNLK</sequence>
<dbReference type="InterPro" id="IPR019734">
    <property type="entry name" value="TPR_rpt"/>
</dbReference>
<evidence type="ECO:0000256" key="1">
    <source>
        <dbReference type="ARBA" id="ARBA00022737"/>
    </source>
</evidence>
<reference evidence="5 6" key="1">
    <citation type="submission" date="2019-04" db="EMBL/GenBank/DDBJ databases">
        <title>Sphingobacterium olei sp. nov., isolated from oil-contaminated soil.</title>
        <authorList>
            <person name="Liu B."/>
        </authorList>
    </citation>
    <scope>NUCLEOTIDE SEQUENCE [LARGE SCALE GENOMIC DNA]</scope>
    <source>
        <strain evidence="5 6">Y3L14</strain>
    </source>
</reference>
<organism evidence="5 6">
    <name type="scientific">Sphingobacterium alkalisoli</name>
    <dbReference type="NCBI Taxonomy" id="1874115"/>
    <lineage>
        <taxon>Bacteria</taxon>
        <taxon>Pseudomonadati</taxon>
        <taxon>Bacteroidota</taxon>
        <taxon>Sphingobacteriia</taxon>
        <taxon>Sphingobacteriales</taxon>
        <taxon>Sphingobacteriaceae</taxon>
        <taxon>Sphingobacterium</taxon>
    </lineage>
</organism>
<dbReference type="Pfam" id="PF12895">
    <property type="entry name" value="ANAPC3"/>
    <property type="match status" value="1"/>
</dbReference>
<evidence type="ECO:0000313" key="6">
    <source>
        <dbReference type="Proteomes" id="UP000309872"/>
    </source>
</evidence>
<dbReference type="InterPro" id="IPR011990">
    <property type="entry name" value="TPR-like_helical_dom_sf"/>
</dbReference>
<feature type="signal peptide" evidence="4">
    <location>
        <begin position="1"/>
        <end position="31"/>
    </location>
</feature>
<dbReference type="SMART" id="SM00028">
    <property type="entry name" value="TPR"/>
    <property type="match status" value="2"/>
</dbReference>
<feature type="repeat" description="TPR" evidence="3">
    <location>
        <begin position="71"/>
        <end position="104"/>
    </location>
</feature>
<keyword evidence="1" id="KW-0677">Repeat</keyword>
<dbReference type="OrthoDB" id="789632at2"/>
<dbReference type="PROSITE" id="PS50005">
    <property type="entry name" value="TPR"/>
    <property type="match status" value="1"/>
</dbReference>
<name>A0A4U0H5J4_9SPHI</name>
<protein>
    <submittedName>
        <fullName evidence="5">Tetratricopeptide repeat protein</fullName>
    </submittedName>
</protein>
<evidence type="ECO:0000256" key="4">
    <source>
        <dbReference type="SAM" id="SignalP"/>
    </source>
</evidence>
<proteinExistence type="predicted"/>
<gene>
    <name evidence="5" type="ORF">FAZ19_08195</name>
</gene>
<comment type="caution">
    <text evidence="5">The sequence shown here is derived from an EMBL/GenBank/DDBJ whole genome shotgun (WGS) entry which is preliminary data.</text>
</comment>
<dbReference type="EMBL" id="SUKA01000002">
    <property type="protein sequence ID" value="TJY66876.1"/>
    <property type="molecule type" value="Genomic_DNA"/>
</dbReference>
<dbReference type="Proteomes" id="UP000309872">
    <property type="component" value="Unassembled WGS sequence"/>
</dbReference>
<evidence type="ECO:0000256" key="3">
    <source>
        <dbReference type="PROSITE-ProRule" id="PRU00339"/>
    </source>
</evidence>